<proteinExistence type="predicted"/>
<dbReference type="Proteomes" id="UP000566324">
    <property type="component" value="Unassembled WGS sequence"/>
</dbReference>
<evidence type="ECO:0000313" key="2">
    <source>
        <dbReference type="Proteomes" id="UP000566324"/>
    </source>
</evidence>
<keyword evidence="2" id="KW-1185">Reference proteome</keyword>
<sequence length="123" mass="12349">MAKAVHNDVLDAALDAVKTGATRMVALAAEPASYAAANSDALADAAMTSTDFTIQEGVTSGRRLSVAAKSDVAITASGTATHVALLDGPGTRLLYVTTCPAQPLVSASTVSFGAWDIEIGDPA</sequence>
<dbReference type="EMBL" id="JACHNZ010000051">
    <property type="protein sequence ID" value="MBB4633671.1"/>
    <property type="molecule type" value="Genomic_DNA"/>
</dbReference>
<dbReference type="RefSeq" id="WP_184071494.1">
    <property type="nucleotide sequence ID" value="NZ_JACHNZ010000051.1"/>
</dbReference>
<dbReference type="AlphaFoldDB" id="A0A7W7B440"/>
<protein>
    <submittedName>
        <fullName evidence="1">Lipid A disaccharide synthetase</fullName>
    </submittedName>
</protein>
<name>A0A7W7B440_9SPHN</name>
<gene>
    <name evidence="1" type="ORF">GGQ98_003320</name>
</gene>
<accession>A0A7W7B440</accession>
<organism evidence="1 2">
    <name type="scientific">Sphingosinicella soli</name>
    <dbReference type="NCBI Taxonomy" id="333708"/>
    <lineage>
        <taxon>Bacteria</taxon>
        <taxon>Pseudomonadati</taxon>
        <taxon>Pseudomonadota</taxon>
        <taxon>Alphaproteobacteria</taxon>
        <taxon>Sphingomonadales</taxon>
        <taxon>Sphingosinicellaceae</taxon>
        <taxon>Sphingosinicella</taxon>
    </lineage>
</organism>
<comment type="caution">
    <text evidence="1">The sequence shown here is derived from an EMBL/GenBank/DDBJ whole genome shotgun (WGS) entry which is preliminary data.</text>
</comment>
<evidence type="ECO:0000313" key="1">
    <source>
        <dbReference type="EMBL" id="MBB4633671.1"/>
    </source>
</evidence>
<reference evidence="1 2" key="1">
    <citation type="submission" date="2020-08" db="EMBL/GenBank/DDBJ databases">
        <title>Genomic Encyclopedia of Type Strains, Phase IV (KMG-IV): sequencing the most valuable type-strain genomes for metagenomic binning, comparative biology and taxonomic classification.</title>
        <authorList>
            <person name="Goeker M."/>
        </authorList>
    </citation>
    <scope>NUCLEOTIDE SEQUENCE [LARGE SCALE GENOMIC DNA]</scope>
    <source>
        <strain evidence="1 2">DSM 17328</strain>
    </source>
</reference>